<dbReference type="PRINTS" id="PR00344">
    <property type="entry name" value="BCTRLSENSOR"/>
</dbReference>
<name>A0A7X0H5V6_9BACT</name>
<organism evidence="11 12">
    <name type="scientific">Algisphaera agarilytica</name>
    <dbReference type="NCBI Taxonomy" id="1385975"/>
    <lineage>
        <taxon>Bacteria</taxon>
        <taxon>Pseudomonadati</taxon>
        <taxon>Planctomycetota</taxon>
        <taxon>Phycisphaerae</taxon>
        <taxon>Phycisphaerales</taxon>
        <taxon>Phycisphaeraceae</taxon>
        <taxon>Algisphaera</taxon>
    </lineage>
</organism>
<dbReference type="InterPro" id="IPR002545">
    <property type="entry name" value="CheW-lke_dom"/>
</dbReference>
<protein>
    <recommendedName>
        <fullName evidence="2">histidine kinase</fullName>
        <ecNumber evidence="2">2.7.13.3</ecNumber>
    </recommendedName>
</protein>
<dbReference type="InterPro" id="IPR005467">
    <property type="entry name" value="His_kinase_dom"/>
</dbReference>
<comment type="caution">
    <text evidence="11">The sequence shown here is derived from an EMBL/GenBank/DDBJ whole genome shotgun (WGS) entry which is preliminary data.</text>
</comment>
<evidence type="ECO:0000256" key="7">
    <source>
        <dbReference type="SAM" id="MobiDB-lite"/>
    </source>
</evidence>
<dbReference type="GO" id="GO:0006935">
    <property type="term" value="P:chemotaxis"/>
    <property type="evidence" value="ECO:0007669"/>
    <property type="project" value="InterPro"/>
</dbReference>
<feature type="compositionally biased region" description="Acidic residues" evidence="7">
    <location>
        <begin position="142"/>
        <end position="158"/>
    </location>
</feature>
<dbReference type="SUPFAM" id="SSF47226">
    <property type="entry name" value="Histidine-containing phosphotransfer domain, HPT domain"/>
    <property type="match status" value="1"/>
</dbReference>
<keyword evidence="4 11" id="KW-0808">Transferase</keyword>
<dbReference type="InterPro" id="IPR036641">
    <property type="entry name" value="HPT_dom_sf"/>
</dbReference>
<dbReference type="PROSITE" id="PS50109">
    <property type="entry name" value="HIS_KIN"/>
    <property type="match status" value="1"/>
</dbReference>
<gene>
    <name evidence="11" type="ORF">HNQ40_001605</name>
</gene>
<evidence type="ECO:0000313" key="12">
    <source>
        <dbReference type="Proteomes" id="UP000541810"/>
    </source>
</evidence>
<evidence type="ECO:0000256" key="6">
    <source>
        <dbReference type="PROSITE-ProRule" id="PRU00110"/>
    </source>
</evidence>
<evidence type="ECO:0000256" key="1">
    <source>
        <dbReference type="ARBA" id="ARBA00000085"/>
    </source>
</evidence>
<feature type="modified residue" description="Phosphohistidine" evidence="6">
    <location>
        <position position="50"/>
    </location>
</feature>
<evidence type="ECO:0000313" key="11">
    <source>
        <dbReference type="EMBL" id="MBB6429799.1"/>
    </source>
</evidence>
<reference evidence="11 12" key="1">
    <citation type="submission" date="2020-08" db="EMBL/GenBank/DDBJ databases">
        <title>Genomic Encyclopedia of Type Strains, Phase IV (KMG-IV): sequencing the most valuable type-strain genomes for metagenomic binning, comparative biology and taxonomic classification.</title>
        <authorList>
            <person name="Goeker M."/>
        </authorList>
    </citation>
    <scope>NUCLEOTIDE SEQUENCE [LARGE SCALE GENOMIC DNA]</scope>
    <source>
        <strain evidence="11 12">DSM 103725</strain>
    </source>
</reference>
<evidence type="ECO:0000256" key="3">
    <source>
        <dbReference type="ARBA" id="ARBA00022553"/>
    </source>
</evidence>
<dbReference type="SMART" id="SM00073">
    <property type="entry name" value="HPT"/>
    <property type="match status" value="1"/>
</dbReference>
<keyword evidence="12" id="KW-1185">Reference proteome</keyword>
<dbReference type="SUPFAM" id="SSF47384">
    <property type="entry name" value="Homodimeric domain of signal transducing histidine kinase"/>
    <property type="match status" value="1"/>
</dbReference>
<dbReference type="InterPro" id="IPR003594">
    <property type="entry name" value="HATPase_dom"/>
</dbReference>
<dbReference type="Pfam" id="PF01627">
    <property type="entry name" value="Hpt"/>
    <property type="match status" value="1"/>
</dbReference>
<dbReference type="InterPro" id="IPR036097">
    <property type="entry name" value="HisK_dim/P_sf"/>
</dbReference>
<dbReference type="GO" id="GO:0000155">
    <property type="term" value="F:phosphorelay sensor kinase activity"/>
    <property type="evidence" value="ECO:0007669"/>
    <property type="project" value="InterPro"/>
</dbReference>
<dbReference type="InterPro" id="IPR004105">
    <property type="entry name" value="CheA-like_dim"/>
</dbReference>
<dbReference type="Gene3D" id="1.20.120.160">
    <property type="entry name" value="HPT domain"/>
    <property type="match status" value="1"/>
</dbReference>
<dbReference type="SUPFAM" id="SSF55874">
    <property type="entry name" value="ATPase domain of HSP90 chaperone/DNA topoisomerase II/histidine kinase"/>
    <property type="match status" value="1"/>
</dbReference>
<dbReference type="AlphaFoldDB" id="A0A7X0H5V6"/>
<feature type="domain" description="CheW-like" evidence="9">
    <location>
        <begin position="629"/>
        <end position="761"/>
    </location>
</feature>
<feature type="compositionally biased region" description="Low complexity" evidence="7">
    <location>
        <begin position="132"/>
        <end position="141"/>
    </location>
</feature>
<sequence length="772" mass="82740">MNDMDASLLQDFLTESSELIEQLDQDLVTLESAPESEQGDICNSCFRALHTIKGAAGFLGLEPVIEFAHAAEDALNRLRRGEVAVSAQVMDLLLQSADVVRGQIEQLAAGESPSPADPALIAALNAIGSDDAGADASASTDDAQETDASSENDAEPGEPLELGPQKMDLIEFMVTDLQDYSAQLTDTIRQVTNDATRSEAAEQLGEIADNMVKTADFFELDDLTAVTQLMFEVAPKLNDLSSELVAEIEVRLRAAKWIIDKQAEALGKLRVLSWPLETFLQRLSQLADGEPLDADFATKHGGEVEQLLILDGIVDEPAAAEVLDDIAGKIEPAESETPAPPQANEPAAPAAPQAAPKAAKEPGPKTAAQVEQTIRVEVGRLESLLNLVGQLVLNKNRVVALSRTVGEAGIEQELSESFAEAAGDLDRLTSELQVGVMRTRMQPLAKLFDRYPRVIRDIARHTDKKINLEIVGKDTEVDKSVLELLADPLVHILRNSADHGIELPTTRADNGKTEEGTISLSAEHQGSHVRVAITDDGKGLSRQVIGGKAIEKGLVTPEALANLADEEVFRFIFEAGFSTAAQVSDLSGRGVGMDVVRTNISKLNGAINIMSTEGQGTTIEILIPLTVAIMPAMMIESDSDQYAIPLQSIVEIIRPEDASISSIQGQQVVRLRDSVLPLIDLRDRLGQPPLPPEQRFAVVVKVGAQQIGLVVDGLIGQQEIVIKPLEDGYTEGGPFSGATIREDGRVCLILDVIQLIKTPCGTPQPHGDRAAA</sequence>
<evidence type="ECO:0000256" key="5">
    <source>
        <dbReference type="ARBA" id="ARBA00022777"/>
    </source>
</evidence>
<dbReference type="InterPro" id="IPR008207">
    <property type="entry name" value="Sig_transdc_His_kin_Hpt_dom"/>
</dbReference>
<proteinExistence type="predicted"/>
<dbReference type="EMBL" id="JACHGY010000001">
    <property type="protein sequence ID" value="MBB6429799.1"/>
    <property type="molecule type" value="Genomic_DNA"/>
</dbReference>
<feature type="domain" description="Histidine kinase" evidence="8">
    <location>
        <begin position="369"/>
        <end position="627"/>
    </location>
</feature>
<dbReference type="SUPFAM" id="SSF50341">
    <property type="entry name" value="CheW-like"/>
    <property type="match status" value="1"/>
</dbReference>
<dbReference type="InterPro" id="IPR037006">
    <property type="entry name" value="CheA-like_homodim_sf"/>
</dbReference>
<dbReference type="InterPro" id="IPR051315">
    <property type="entry name" value="Bact_Chemotaxis_CheA"/>
</dbReference>
<evidence type="ECO:0000259" key="10">
    <source>
        <dbReference type="PROSITE" id="PS50894"/>
    </source>
</evidence>
<dbReference type="Pfam" id="PF02518">
    <property type="entry name" value="HATPase_c"/>
    <property type="match status" value="1"/>
</dbReference>
<dbReference type="SMART" id="SM01231">
    <property type="entry name" value="H-kinase_dim"/>
    <property type="match status" value="1"/>
</dbReference>
<evidence type="ECO:0000259" key="8">
    <source>
        <dbReference type="PROSITE" id="PS50109"/>
    </source>
</evidence>
<dbReference type="CDD" id="cd00731">
    <property type="entry name" value="CheA_reg"/>
    <property type="match status" value="1"/>
</dbReference>
<dbReference type="InterPro" id="IPR036061">
    <property type="entry name" value="CheW-like_dom_sf"/>
</dbReference>
<dbReference type="InterPro" id="IPR004358">
    <property type="entry name" value="Sig_transdc_His_kin-like_C"/>
</dbReference>
<dbReference type="GO" id="GO:0005737">
    <property type="term" value="C:cytoplasm"/>
    <property type="evidence" value="ECO:0007669"/>
    <property type="project" value="InterPro"/>
</dbReference>
<feature type="region of interest" description="Disordered" evidence="7">
    <location>
        <begin position="332"/>
        <end position="368"/>
    </location>
</feature>
<dbReference type="RefSeq" id="WP_184677361.1">
    <property type="nucleotide sequence ID" value="NZ_JACHGY010000001.1"/>
</dbReference>
<dbReference type="Proteomes" id="UP000541810">
    <property type="component" value="Unassembled WGS sequence"/>
</dbReference>
<dbReference type="PANTHER" id="PTHR43395">
    <property type="entry name" value="SENSOR HISTIDINE KINASE CHEA"/>
    <property type="match status" value="1"/>
</dbReference>
<dbReference type="Gene3D" id="2.30.30.40">
    <property type="entry name" value="SH3 Domains"/>
    <property type="match status" value="1"/>
</dbReference>
<dbReference type="InterPro" id="IPR036890">
    <property type="entry name" value="HATPase_C_sf"/>
</dbReference>
<dbReference type="Gene3D" id="1.10.287.560">
    <property type="entry name" value="Histidine kinase CheA-like, homodimeric domain"/>
    <property type="match status" value="1"/>
</dbReference>
<dbReference type="Pfam" id="PF02895">
    <property type="entry name" value="H-kinase_dim"/>
    <property type="match status" value="1"/>
</dbReference>
<dbReference type="FunFam" id="3.30.565.10:FF:000016">
    <property type="entry name" value="Chemotaxis protein CheA, putative"/>
    <property type="match status" value="1"/>
</dbReference>
<evidence type="ECO:0000256" key="2">
    <source>
        <dbReference type="ARBA" id="ARBA00012438"/>
    </source>
</evidence>
<dbReference type="SMART" id="SM00387">
    <property type="entry name" value="HATPase_c"/>
    <property type="match status" value="1"/>
</dbReference>
<dbReference type="EC" id="2.7.13.3" evidence="2"/>
<evidence type="ECO:0000259" key="9">
    <source>
        <dbReference type="PROSITE" id="PS50851"/>
    </source>
</evidence>
<keyword evidence="3 6" id="KW-0597">Phosphoprotein</keyword>
<dbReference type="PANTHER" id="PTHR43395:SF1">
    <property type="entry name" value="CHEMOTAXIS PROTEIN CHEA"/>
    <property type="match status" value="1"/>
</dbReference>
<dbReference type="PROSITE" id="PS50894">
    <property type="entry name" value="HPT"/>
    <property type="match status" value="1"/>
</dbReference>
<dbReference type="Pfam" id="PF01584">
    <property type="entry name" value="CheW"/>
    <property type="match status" value="1"/>
</dbReference>
<comment type="catalytic activity">
    <reaction evidence="1">
        <text>ATP + protein L-histidine = ADP + protein N-phospho-L-histidine.</text>
        <dbReference type="EC" id="2.7.13.3"/>
    </reaction>
</comment>
<feature type="region of interest" description="Disordered" evidence="7">
    <location>
        <begin position="132"/>
        <end position="162"/>
    </location>
</feature>
<dbReference type="PROSITE" id="PS50851">
    <property type="entry name" value="CHEW"/>
    <property type="match status" value="1"/>
</dbReference>
<evidence type="ECO:0000256" key="4">
    <source>
        <dbReference type="ARBA" id="ARBA00022679"/>
    </source>
</evidence>
<feature type="compositionally biased region" description="Low complexity" evidence="7">
    <location>
        <begin position="344"/>
        <end position="357"/>
    </location>
</feature>
<dbReference type="SMART" id="SM00260">
    <property type="entry name" value="CheW"/>
    <property type="match status" value="1"/>
</dbReference>
<dbReference type="Gene3D" id="3.30.565.10">
    <property type="entry name" value="Histidine kinase-like ATPase, C-terminal domain"/>
    <property type="match status" value="1"/>
</dbReference>
<feature type="domain" description="HPt" evidence="10">
    <location>
        <begin position="1"/>
        <end position="107"/>
    </location>
</feature>
<dbReference type="CDD" id="cd00088">
    <property type="entry name" value="HPT"/>
    <property type="match status" value="1"/>
</dbReference>
<keyword evidence="5 11" id="KW-0418">Kinase</keyword>
<dbReference type="CDD" id="cd16916">
    <property type="entry name" value="HATPase_CheA-like"/>
    <property type="match status" value="1"/>
</dbReference>
<accession>A0A7X0H5V6</accession>